<keyword evidence="7 10" id="KW-0413">Isomerase</keyword>
<dbReference type="CDD" id="cd04087">
    <property type="entry name" value="PTPA"/>
    <property type="match status" value="1"/>
</dbReference>
<dbReference type="EC" id="5.2.1.8" evidence="10"/>
<evidence type="ECO:0000256" key="1">
    <source>
        <dbReference type="ARBA" id="ARBA00000971"/>
    </source>
</evidence>
<dbReference type="GO" id="GO:0000159">
    <property type="term" value="C:protein phosphatase type 2A complex"/>
    <property type="evidence" value="ECO:0007669"/>
    <property type="project" value="TreeGrafter"/>
</dbReference>
<dbReference type="GO" id="GO:0007052">
    <property type="term" value="P:mitotic spindle organization"/>
    <property type="evidence" value="ECO:0007669"/>
    <property type="project" value="TreeGrafter"/>
</dbReference>
<dbReference type="PANTHER" id="PTHR10012">
    <property type="entry name" value="SERINE/THREONINE-PROTEIN PHOSPHATASE 2A REGULATORY SUBUNIT B"/>
    <property type="match status" value="1"/>
</dbReference>
<dbReference type="PANTHER" id="PTHR10012:SF3">
    <property type="entry name" value="SERINE_THREONINE-PROTEIN PHOSPHATASE 2A ACTIVATOR 1"/>
    <property type="match status" value="1"/>
</dbReference>
<feature type="compositionally biased region" description="Polar residues" evidence="11">
    <location>
        <begin position="547"/>
        <end position="557"/>
    </location>
</feature>
<reference evidence="12 13" key="1">
    <citation type="submission" date="2017-03" db="EMBL/GenBank/DDBJ databases">
        <title>Genomes of endolithic fungi from Antarctica.</title>
        <authorList>
            <person name="Coleine C."/>
            <person name="Masonjones S."/>
            <person name="Stajich J.E."/>
        </authorList>
    </citation>
    <scope>NUCLEOTIDE SEQUENCE [LARGE SCALE GENOMIC DNA]</scope>
    <source>
        <strain evidence="12 13">CCFEE 5311</strain>
    </source>
</reference>
<evidence type="ECO:0000256" key="8">
    <source>
        <dbReference type="ARBA" id="ARBA00023242"/>
    </source>
</evidence>
<evidence type="ECO:0000256" key="2">
    <source>
        <dbReference type="ARBA" id="ARBA00004123"/>
    </source>
</evidence>
<evidence type="ECO:0000256" key="10">
    <source>
        <dbReference type="RuleBase" id="RU361210"/>
    </source>
</evidence>
<evidence type="ECO:0000313" key="12">
    <source>
        <dbReference type="EMBL" id="TKA39892.1"/>
    </source>
</evidence>
<accession>A0A4U0UW71</accession>
<evidence type="ECO:0000256" key="9">
    <source>
        <dbReference type="ARBA" id="ARBA00025287"/>
    </source>
</evidence>
<dbReference type="Pfam" id="PF03095">
    <property type="entry name" value="PTPA"/>
    <property type="match status" value="1"/>
</dbReference>
<evidence type="ECO:0000256" key="11">
    <source>
        <dbReference type="SAM" id="MobiDB-lite"/>
    </source>
</evidence>
<dbReference type="OrthoDB" id="16120at2759"/>
<evidence type="ECO:0000313" key="13">
    <source>
        <dbReference type="Proteomes" id="UP000310066"/>
    </source>
</evidence>
<feature type="region of interest" description="Disordered" evidence="11">
    <location>
        <begin position="672"/>
        <end position="694"/>
    </location>
</feature>
<dbReference type="SUPFAM" id="SSF140984">
    <property type="entry name" value="PTPA-like"/>
    <property type="match status" value="1"/>
</dbReference>
<dbReference type="Proteomes" id="UP000310066">
    <property type="component" value="Unassembled WGS sequence"/>
</dbReference>
<dbReference type="GO" id="GO:0003755">
    <property type="term" value="F:peptidyl-prolyl cis-trans isomerase activity"/>
    <property type="evidence" value="ECO:0007669"/>
    <property type="project" value="UniProtKB-KW"/>
</dbReference>
<dbReference type="InterPro" id="IPR043170">
    <property type="entry name" value="PTPA_C_lid"/>
</dbReference>
<organism evidence="12 13">
    <name type="scientific">Friedmanniomyces endolithicus</name>
    <dbReference type="NCBI Taxonomy" id="329885"/>
    <lineage>
        <taxon>Eukaryota</taxon>
        <taxon>Fungi</taxon>
        <taxon>Dikarya</taxon>
        <taxon>Ascomycota</taxon>
        <taxon>Pezizomycotina</taxon>
        <taxon>Dothideomycetes</taxon>
        <taxon>Dothideomycetidae</taxon>
        <taxon>Mycosphaerellales</taxon>
        <taxon>Teratosphaeriaceae</taxon>
        <taxon>Friedmanniomyces</taxon>
    </lineage>
</organism>
<evidence type="ECO:0000256" key="6">
    <source>
        <dbReference type="ARBA" id="ARBA00023110"/>
    </source>
</evidence>
<feature type="compositionally biased region" description="Acidic residues" evidence="11">
    <location>
        <begin position="685"/>
        <end position="694"/>
    </location>
</feature>
<evidence type="ECO:0000256" key="7">
    <source>
        <dbReference type="ARBA" id="ARBA00023235"/>
    </source>
</evidence>
<comment type="function">
    <text evidence="9">PPIases accelerate the folding of proteins. It catalyzes the cis-trans isomerization of proline imidic peptide bonds in oligopeptides. Acts as a regulatory subunit for PP2A-like phosphatases modulating their activity or substrate specificity, probably by inducing a conformational change in the catalytic subunit, a direct target of the PPIase. Can reactivate inactive phosphatase PP2A-phosphatase methylesterase complexes (PP2Ai) in presence of ATP and Mg(2+) by dissociating the inactive form from the complex.</text>
</comment>
<dbReference type="GO" id="GO:0008160">
    <property type="term" value="F:protein tyrosine phosphatase activator activity"/>
    <property type="evidence" value="ECO:0007669"/>
    <property type="project" value="TreeGrafter"/>
</dbReference>
<evidence type="ECO:0000256" key="5">
    <source>
        <dbReference type="ARBA" id="ARBA00022490"/>
    </source>
</evidence>
<dbReference type="InterPro" id="IPR037218">
    <property type="entry name" value="PTPA_sf"/>
</dbReference>
<comment type="similarity">
    <text evidence="4 10">Belongs to the PTPA-type PPIase family.</text>
</comment>
<keyword evidence="5 10" id="KW-0963">Cytoplasm</keyword>
<dbReference type="Gene3D" id="1.20.120.1150">
    <property type="match status" value="1"/>
</dbReference>
<evidence type="ECO:0000256" key="3">
    <source>
        <dbReference type="ARBA" id="ARBA00004496"/>
    </source>
</evidence>
<proteinExistence type="inferred from homology"/>
<feature type="compositionally biased region" description="Low complexity" evidence="11">
    <location>
        <begin position="584"/>
        <end position="608"/>
    </location>
</feature>
<dbReference type="AlphaFoldDB" id="A0A4U0UW71"/>
<dbReference type="EMBL" id="NAJP01000036">
    <property type="protein sequence ID" value="TKA39892.1"/>
    <property type="molecule type" value="Genomic_DNA"/>
</dbReference>
<dbReference type="FunFam" id="1.20.120.1150:FF:000003">
    <property type="entry name" value="Serine/threonine-protein phosphatase 2A activator"/>
    <property type="match status" value="1"/>
</dbReference>
<comment type="subcellular location">
    <subcellularLocation>
        <location evidence="3 10">Cytoplasm</location>
    </subcellularLocation>
    <subcellularLocation>
        <location evidence="2">Nucleus</location>
    </subcellularLocation>
</comment>
<feature type="region of interest" description="Disordered" evidence="11">
    <location>
        <begin position="377"/>
        <end position="411"/>
    </location>
</feature>
<gene>
    <name evidence="12" type="ORF">B0A54_10243</name>
</gene>
<evidence type="ECO:0000256" key="4">
    <source>
        <dbReference type="ARBA" id="ARBA00011019"/>
    </source>
</evidence>
<feature type="region of interest" description="Disordered" evidence="11">
    <location>
        <begin position="446"/>
        <end position="648"/>
    </location>
</feature>
<dbReference type="InterPro" id="IPR004327">
    <property type="entry name" value="Phstyr_phstse_ac"/>
</dbReference>
<dbReference type="GO" id="GO:0005634">
    <property type="term" value="C:nucleus"/>
    <property type="evidence" value="ECO:0007669"/>
    <property type="project" value="UniProtKB-SubCell"/>
</dbReference>
<dbReference type="GO" id="GO:0005737">
    <property type="term" value="C:cytoplasm"/>
    <property type="evidence" value="ECO:0007669"/>
    <property type="project" value="UniProtKB-SubCell"/>
</dbReference>
<feature type="compositionally biased region" description="Basic and acidic residues" evidence="11">
    <location>
        <begin position="619"/>
        <end position="629"/>
    </location>
</feature>
<comment type="catalytic activity">
    <reaction evidence="1 10">
        <text>[protein]-peptidylproline (omega=180) = [protein]-peptidylproline (omega=0)</text>
        <dbReference type="Rhea" id="RHEA:16237"/>
        <dbReference type="Rhea" id="RHEA-COMP:10747"/>
        <dbReference type="Rhea" id="RHEA-COMP:10748"/>
        <dbReference type="ChEBI" id="CHEBI:83833"/>
        <dbReference type="ChEBI" id="CHEBI:83834"/>
        <dbReference type="EC" id="5.2.1.8"/>
    </reaction>
</comment>
<keyword evidence="8" id="KW-0539">Nucleus</keyword>
<keyword evidence="6 10" id="KW-0697">Rotamase</keyword>
<comment type="caution">
    <text evidence="12">The sequence shown here is derived from an EMBL/GenBank/DDBJ whole genome shotgun (WGS) entry which is preliminary data.</text>
</comment>
<feature type="compositionally biased region" description="Polar residues" evidence="11">
    <location>
        <begin position="486"/>
        <end position="497"/>
    </location>
</feature>
<feature type="compositionally biased region" description="Low complexity" evidence="11">
    <location>
        <begin position="458"/>
        <end position="482"/>
    </location>
</feature>
<sequence length="694" mass="74942">MSTRSADKDADMVSGINNSRHRLGLDRLPPEVAHIFSTPSKRIHSGDDLSYFLSSTAYRDLTVWLLQLNRSMFPTKTSDGRLDTGSLTSPPTYSANIDNLRSMLGTLSALIEQAPPSTGPRRFGNFAFRDWHRLAESEADALIRKHLASSIQAFTGEDPSHSTALTDELKAYLMGSFGSAQRLDYGTGHELSFIAFLGCAWKLGAFVDGEERSIVIGVVQPYLELIRRLILTYTLEPAGSHGVWGLDDHSFVPYIFGSAQFGPMIEPNDYSRPVPTEGSLRTAPSPAAVANKTRTLDYKDDSMYFSAIQFIYDVKKGPFWEHSPILYDISGIRDGWAKINKGMLKMYAAEVLGKFPVVQHFPFGSLFKWEPDPQAAAEDKAKSMHAQQQPAALVSKDVPVPGSEADRPAAYEPYSCEIESLTKIEQSRSPTPAMESIKRALRSMFKRGKKSKQEEQKQTPAQAQQPKPTTASPAKLPAALPKVTERQQAQGVEQSTAGRLPPTHPLLTGRHDQLQSAIPLDRAAQTAMPPVAGADSLGRGGADERLQPSTTPATSAPSEPISALQRDEPPAPPPKTDGAGDAMVATPREAAAPAPVAAPVAAPAVTERQPLYVPPTSETTHEPSREATKDMAPPHGIASTHAIPTGLPNAAATEDKIPVTAEEPAAFRAAKVAPGMSATSGPLEDFPEVSEYTE</sequence>
<protein>
    <recommendedName>
        <fullName evidence="10">Serine/threonine-protein phosphatase 2A activator</fullName>
        <ecNumber evidence="10">5.2.1.8</ecNumber>
    </recommendedName>
    <alternativeName>
        <fullName evidence="10">Phosphotyrosyl phosphatase activator</fullName>
    </alternativeName>
</protein>
<name>A0A4U0UW71_9PEZI</name>
<dbReference type="STRING" id="329885.A0A4U0UW71"/>